<evidence type="ECO:0000256" key="1">
    <source>
        <dbReference type="ARBA" id="ARBA00007197"/>
    </source>
</evidence>
<dbReference type="GO" id="GO:0003735">
    <property type="term" value="F:structural constituent of ribosome"/>
    <property type="evidence" value="ECO:0007669"/>
    <property type="project" value="InterPro"/>
</dbReference>
<evidence type="ECO:0000256" key="2">
    <source>
        <dbReference type="ARBA" id="ARBA00022980"/>
    </source>
</evidence>
<dbReference type="PANTHER" id="PTHR45987">
    <property type="entry name" value="39S RIBOSOMAL PROTEIN L12"/>
    <property type="match status" value="1"/>
</dbReference>
<dbReference type="GO" id="GO:0006412">
    <property type="term" value="P:translation"/>
    <property type="evidence" value="ECO:0007669"/>
    <property type="project" value="InterPro"/>
</dbReference>
<dbReference type="InterPro" id="IPR008932">
    <property type="entry name" value="Ribosomal_bL12_oligo"/>
</dbReference>
<dbReference type="EMBL" id="MU839003">
    <property type="protein sequence ID" value="KAK1769135.1"/>
    <property type="molecule type" value="Genomic_DNA"/>
</dbReference>
<accession>A0AAJ0C388</accession>
<sequence>MSLSCRYAAQSCARQLRSSGSLRASGSLLRHKIARRHNSTEAVSPKIVGIVDQISQLTLLETADLVSSLKSRLNIPDLPVGGFAAAAGPAAPAAAEADAADEAAPAAAEKTMFAVKLMSFEAGSKPKVIKEVKNLLGLSLVDSKKFVESAPKTMKDSVPKDEAEKIVATLKALGATVAME</sequence>
<dbReference type="FunFam" id="3.30.1390.10:FF:000001">
    <property type="entry name" value="50S ribosomal protein L7/L12"/>
    <property type="match status" value="1"/>
</dbReference>
<dbReference type="InterPro" id="IPR013823">
    <property type="entry name" value="Ribosomal_bL12_C"/>
</dbReference>
<dbReference type="InterPro" id="IPR000206">
    <property type="entry name" value="Ribosomal_bL12"/>
</dbReference>
<feature type="domain" description="Large ribosomal subunit protein bL12 C-terminal" evidence="4">
    <location>
        <begin position="113"/>
        <end position="179"/>
    </location>
</feature>
<dbReference type="GO" id="GO:0003729">
    <property type="term" value="F:mRNA binding"/>
    <property type="evidence" value="ECO:0007669"/>
    <property type="project" value="TreeGrafter"/>
</dbReference>
<evidence type="ECO:0000259" key="4">
    <source>
        <dbReference type="Pfam" id="PF00542"/>
    </source>
</evidence>
<evidence type="ECO:0000256" key="3">
    <source>
        <dbReference type="ARBA" id="ARBA00023274"/>
    </source>
</evidence>
<keyword evidence="3" id="KW-0687">Ribonucleoprotein</keyword>
<dbReference type="AlphaFoldDB" id="A0AAJ0C388"/>
<proteinExistence type="inferred from homology"/>
<reference evidence="6" key="1">
    <citation type="submission" date="2023-06" db="EMBL/GenBank/DDBJ databases">
        <title>Genome-scale phylogeny and comparative genomics of the fungal order Sordariales.</title>
        <authorList>
            <consortium name="Lawrence Berkeley National Laboratory"/>
            <person name="Hensen N."/>
            <person name="Bonometti L."/>
            <person name="Westerberg I."/>
            <person name="Brannstrom I.O."/>
            <person name="Guillou S."/>
            <person name="Cros-Aarteil S."/>
            <person name="Calhoun S."/>
            <person name="Haridas S."/>
            <person name="Kuo A."/>
            <person name="Mondo S."/>
            <person name="Pangilinan J."/>
            <person name="Riley R."/>
            <person name="Labutti K."/>
            <person name="Andreopoulos B."/>
            <person name="Lipzen A."/>
            <person name="Chen C."/>
            <person name="Yanf M."/>
            <person name="Daum C."/>
            <person name="Ng V."/>
            <person name="Clum A."/>
            <person name="Steindorff A."/>
            <person name="Ohm R."/>
            <person name="Martin F."/>
            <person name="Silar P."/>
            <person name="Natvig D."/>
            <person name="Lalanne C."/>
            <person name="Gautier V."/>
            <person name="Ament-Velasquez S.L."/>
            <person name="Kruys A."/>
            <person name="Hutchinson M.I."/>
            <person name="Powell A.J."/>
            <person name="Barry K."/>
            <person name="Miller A.N."/>
            <person name="Grigoriev I.V."/>
            <person name="Debuchy R."/>
            <person name="Gladieux P."/>
            <person name="Thoren M.H."/>
            <person name="Johannesson H."/>
        </authorList>
    </citation>
    <scope>NUCLEOTIDE SEQUENCE</scope>
    <source>
        <strain evidence="6">8032-3</strain>
    </source>
</reference>
<comment type="similarity">
    <text evidence="1">Belongs to the bacterial ribosomal protein bL12 family.</text>
</comment>
<dbReference type="GO" id="GO:0005762">
    <property type="term" value="C:mitochondrial large ribosomal subunit"/>
    <property type="evidence" value="ECO:0007669"/>
    <property type="project" value="TreeGrafter"/>
</dbReference>
<dbReference type="InterPro" id="IPR014719">
    <property type="entry name" value="Ribosomal_bL12_C/ClpS-like"/>
</dbReference>
<dbReference type="Gene3D" id="3.30.1390.10">
    <property type="match status" value="1"/>
</dbReference>
<keyword evidence="7" id="KW-1185">Reference proteome</keyword>
<evidence type="ECO:0000313" key="7">
    <source>
        <dbReference type="Proteomes" id="UP001244011"/>
    </source>
</evidence>
<dbReference type="CDD" id="cd00387">
    <property type="entry name" value="Ribosomal_L7_L12"/>
    <property type="match status" value="1"/>
</dbReference>
<dbReference type="SUPFAM" id="SSF48300">
    <property type="entry name" value="Ribosomal protein L7/12, oligomerisation (N-terminal) domain"/>
    <property type="match status" value="1"/>
</dbReference>
<dbReference type="PANTHER" id="PTHR45987:SF4">
    <property type="entry name" value="LARGE RIBOSOMAL SUBUNIT PROTEIN BL12M"/>
    <property type="match status" value="1"/>
</dbReference>
<dbReference type="Proteomes" id="UP001244011">
    <property type="component" value="Unassembled WGS sequence"/>
</dbReference>
<organism evidence="6 7">
    <name type="scientific">Phialemonium atrogriseum</name>
    <dbReference type="NCBI Taxonomy" id="1093897"/>
    <lineage>
        <taxon>Eukaryota</taxon>
        <taxon>Fungi</taxon>
        <taxon>Dikarya</taxon>
        <taxon>Ascomycota</taxon>
        <taxon>Pezizomycotina</taxon>
        <taxon>Sordariomycetes</taxon>
        <taxon>Sordariomycetidae</taxon>
        <taxon>Cephalothecales</taxon>
        <taxon>Cephalothecaceae</taxon>
        <taxon>Phialemonium</taxon>
    </lineage>
</organism>
<dbReference type="InterPro" id="IPR036235">
    <property type="entry name" value="Ribosomal_bL12_oligo_N_sf"/>
</dbReference>
<gene>
    <name evidence="6" type="ORF">QBC33DRAFT_532376</name>
</gene>
<dbReference type="Pfam" id="PF00542">
    <property type="entry name" value="Ribosomal_L12"/>
    <property type="match status" value="1"/>
</dbReference>
<protein>
    <submittedName>
        <fullName evidence="6">54s ribosomal protein l12 protein</fullName>
    </submittedName>
</protein>
<dbReference type="SUPFAM" id="SSF54736">
    <property type="entry name" value="ClpS-like"/>
    <property type="match status" value="1"/>
</dbReference>
<evidence type="ECO:0000313" key="6">
    <source>
        <dbReference type="EMBL" id="KAK1769135.1"/>
    </source>
</evidence>
<feature type="domain" description="Large ribosomal subunit protein bL12 oligomerization" evidence="5">
    <location>
        <begin position="47"/>
        <end position="92"/>
    </location>
</feature>
<comment type="caution">
    <text evidence="6">The sequence shown here is derived from an EMBL/GenBank/DDBJ whole genome shotgun (WGS) entry which is preliminary data.</text>
</comment>
<keyword evidence="2 6" id="KW-0689">Ribosomal protein</keyword>
<dbReference type="GeneID" id="85310559"/>
<evidence type="ECO:0000259" key="5">
    <source>
        <dbReference type="Pfam" id="PF16320"/>
    </source>
</evidence>
<dbReference type="Pfam" id="PF16320">
    <property type="entry name" value="Ribosomal_L12_N"/>
    <property type="match status" value="1"/>
</dbReference>
<dbReference type="RefSeq" id="XP_060285348.1">
    <property type="nucleotide sequence ID" value="XM_060427372.1"/>
</dbReference>
<dbReference type="Gene3D" id="1.20.5.710">
    <property type="entry name" value="Single helix bin"/>
    <property type="match status" value="1"/>
</dbReference>
<name>A0AAJ0C388_9PEZI</name>